<gene>
    <name evidence="7" type="ORF">A4X03_0g6142</name>
    <name evidence="6" type="ORF">JKIAZH3_G1328</name>
</gene>
<dbReference type="AlphaFoldDB" id="A0A177V8Y0"/>
<protein>
    <recommendedName>
        <fullName evidence="10">Aldose 1-epimerase</fullName>
    </recommendedName>
</protein>
<evidence type="ECO:0000313" key="7">
    <source>
        <dbReference type="EMBL" id="KAE8252521.1"/>
    </source>
</evidence>
<evidence type="ECO:0000256" key="5">
    <source>
        <dbReference type="SAM" id="SignalP"/>
    </source>
</evidence>
<accession>A0A177V8Y0</accession>
<proteinExistence type="inferred from homology"/>
<keyword evidence="3" id="KW-0119">Carbohydrate metabolism</keyword>
<evidence type="ECO:0000313" key="8">
    <source>
        <dbReference type="Proteomes" id="UP000077671"/>
    </source>
</evidence>
<dbReference type="Pfam" id="PF01263">
    <property type="entry name" value="Aldose_epim"/>
    <property type="match status" value="1"/>
</dbReference>
<organism evidence="7 8">
    <name type="scientific">Tilletia caries</name>
    <name type="common">wheat bunt fungus</name>
    <dbReference type="NCBI Taxonomy" id="13290"/>
    <lineage>
        <taxon>Eukaryota</taxon>
        <taxon>Fungi</taxon>
        <taxon>Dikarya</taxon>
        <taxon>Basidiomycota</taxon>
        <taxon>Ustilaginomycotina</taxon>
        <taxon>Exobasidiomycetes</taxon>
        <taxon>Tilletiales</taxon>
        <taxon>Tilletiaceae</taxon>
        <taxon>Tilletia</taxon>
    </lineage>
</organism>
<keyword evidence="2" id="KW-0413">Isomerase</keyword>
<dbReference type="GO" id="GO:0030246">
    <property type="term" value="F:carbohydrate binding"/>
    <property type="evidence" value="ECO:0007669"/>
    <property type="project" value="InterPro"/>
</dbReference>
<dbReference type="InterPro" id="IPR011013">
    <property type="entry name" value="Gal_mutarotase_sf_dom"/>
</dbReference>
<dbReference type="Proteomes" id="UP000836402">
    <property type="component" value="Unassembled WGS sequence"/>
</dbReference>
<comment type="caution">
    <text evidence="7">The sequence shown here is derived from an EMBL/GenBank/DDBJ whole genome shotgun (WGS) entry which is preliminary data.</text>
</comment>
<dbReference type="CDD" id="cd09019">
    <property type="entry name" value="galactose_mutarotase_like"/>
    <property type="match status" value="1"/>
</dbReference>
<evidence type="ECO:0000313" key="6">
    <source>
        <dbReference type="EMBL" id="CAD6937727.1"/>
    </source>
</evidence>
<evidence type="ECO:0000313" key="9">
    <source>
        <dbReference type="Proteomes" id="UP000836402"/>
    </source>
</evidence>
<feature type="signal peptide" evidence="5">
    <location>
        <begin position="1"/>
        <end position="23"/>
    </location>
</feature>
<dbReference type="InterPro" id="IPR014718">
    <property type="entry name" value="GH-type_carb-bd"/>
</dbReference>
<keyword evidence="9" id="KW-1185">Reference proteome</keyword>
<feature type="region of interest" description="Disordered" evidence="4">
    <location>
        <begin position="30"/>
        <end position="49"/>
    </location>
</feature>
<evidence type="ECO:0000256" key="1">
    <source>
        <dbReference type="ARBA" id="ARBA00006206"/>
    </source>
</evidence>
<dbReference type="SUPFAM" id="SSF74650">
    <property type="entry name" value="Galactose mutarotase-like"/>
    <property type="match status" value="1"/>
</dbReference>
<dbReference type="GO" id="GO:0004034">
    <property type="term" value="F:aldose 1-epimerase activity"/>
    <property type="evidence" value="ECO:0007669"/>
    <property type="project" value="TreeGrafter"/>
</dbReference>
<dbReference type="GO" id="GO:0033499">
    <property type="term" value="P:galactose catabolic process via UDP-galactose, Leloir pathway"/>
    <property type="evidence" value="ECO:0007669"/>
    <property type="project" value="TreeGrafter"/>
</dbReference>
<reference evidence="7" key="2">
    <citation type="journal article" date="2019" name="IMA Fungus">
        <title>Genome sequencing and comparison of five Tilletia species to identify candidate genes for the detection of regulated species infecting wheat.</title>
        <authorList>
            <person name="Nguyen H.D.T."/>
            <person name="Sultana T."/>
            <person name="Kesanakurti P."/>
            <person name="Hambleton S."/>
        </authorList>
    </citation>
    <scope>NUCLEOTIDE SEQUENCE</scope>
    <source>
        <strain evidence="7">DAOMC 238032</strain>
    </source>
</reference>
<evidence type="ECO:0000256" key="3">
    <source>
        <dbReference type="ARBA" id="ARBA00023277"/>
    </source>
</evidence>
<evidence type="ECO:0008006" key="10">
    <source>
        <dbReference type="Google" id="ProtNLM"/>
    </source>
</evidence>
<sequence>MKLCQAIVLSSLAIFVRIKSIDGTPVLLQPNSTSASASTSANANTAFPGPAAAQETPGFVNNGTVGTYPCALPAELAVSFASGGGGGVDPSSTYASTATAVRPLATVNHNNTATRRGQEQVVYSVDTGFSGAGAGGGKEDCSAAMAPVYPYNPIRLRAPDDSIRATFLPYAATLSELWVKDRWGQWRDVVLGFDNKTNYGTDSIHPDFAPVVGRYANRIKNGTFELDGTTYNTTLNENGVNTLHGGNPGYDRSSFSVSDWNASSVTFKLHDPEGNQGFPSAVDSEVSYTLSDGALWTIRMNASASGRTPIMLSSHVYWQLEAYNETEGATILDHVFHLPRADKYIETDSILIPTGVISNVSGTGYDFRQARTFRSLFNRTQGFCGAGCQGWDTCFVMSEHERDEPVIELWSTKSGIKLSVRTDQDAFQVYTCDGISHPSSTGSLPRKIAHGGDGTLGQVYENHSCVVLEAQDYIDAVNHPEWGRDPIYSAERPYVWQAEYSFSTV</sequence>
<dbReference type="InterPro" id="IPR008183">
    <property type="entry name" value="Aldose_1/G6P_1-epimerase"/>
</dbReference>
<evidence type="ECO:0000256" key="4">
    <source>
        <dbReference type="SAM" id="MobiDB-lite"/>
    </source>
</evidence>
<dbReference type="GO" id="GO:0006006">
    <property type="term" value="P:glucose metabolic process"/>
    <property type="evidence" value="ECO:0007669"/>
    <property type="project" value="TreeGrafter"/>
</dbReference>
<name>A0A177V8Y0_9BASI</name>
<dbReference type="InterPro" id="IPR047215">
    <property type="entry name" value="Galactose_mutarotase-like"/>
</dbReference>
<dbReference type="Proteomes" id="UP000077671">
    <property type="component" value="Unassembled WGS sequence"/>
</dbReference>
<dbReference type="PANTHER" id="PTHR10091">
    <property type="entry name" value="ALDOSE-1-EPIMERASE"/>
    <property type="match status" value="1"/>
</dbReference>
<dbReference type="EMBL" id="LWDD02001111">
    <property type="protein sequence ID" value="KAE8252521.1"/>
    <property type="molecule type" value="Genomic_DNA"/>
</dbReference>
<reference evidence="7" key="1">
    <citation type="submission" date="2016-04" db="EMBL/GenBank/DDBJ databases">
        <authorList>
            <person name="Nguyen H.D."/>
            <person name="Kesanakurti P."/>
            <person name="Cullis J."/>
            <person name="Levesque C.A."/>
            <person name="Hambleton S."/>
        </authorList>
    </citation>
    <scope>NUCLEOTIDE SEQUENCE</scope>
    <source>
        <strain evidence="7">DAOMC 238032</strain>
    </source>
</reference>
<feature type="compositionally biased region" description="Low complexity" evidence="4">
    <location>
        <begin position="31"/>
        <end position="46"/>
    </location>
</feature>
<reference evidence="6" key="3">
    <citation type="submission" date="2020-10" db="EMBL/GenBank/DDBJ databases">
        <authorList>
            <person name="Sedaghatjoo S."/>
        </authorList>
    </citation>
    <scope>NUCLEOTIDE SEQUENCE</scope>
    <source>
        <strain evidence="6">AZH3</strain>
    </source>
</reference>
<evidence type="ECO:0000256" key="2">
    <source>
        <dbReference type="ARBA" id="ARBA00023235"/>
    </source>
</evidence>
<comment type="similarity">
    <text evidence="1">Belongs to the aldose epimerase family.</text>
</comment>
<feature type="chain" id="PRO_5044272831" description="Aldose 1-epimerase" evidence="5">
    <location>
        <begin position="24"/>
        <end position="505"/>
    </location>
</feature>
<dbReference type="EMBL" id="CAJHJG010004038">
    <property type="protein sequence ID" value="CAD6937727.1"/>
    <property type="molecule type" value="Genomic_DNA"/>
</dbReference>
<dbReference type="PANTHER" id="PTHR10091:SF6">
    <property type="entry name" value="1-EPIMERASE, PUTATIVE (AFU_ORTHOLOGUE AFUA_3G13240)-RELATED"/>
    <property type="match status" value="1"/>
</dbReference>
<keyword evidence="5" id="KW-0732">Signal</keyword>
<dbReference type="Gene3D" id="2.70.98.10">
    <property type="match status" value="1"/>
</dbReference>